<dbReference type="SUPFAM" id="SSF55961">
    <property type="entry name" value="Bet v1-like"/>
    <property type="match status" value="1"/>
</dbReference>
<reference evidence="1 2" key="1">
    <citation type="journal article" date="2021" name="Nat. Commun.">
        <title>Incipient diploidization of the medicinal plant Perilla within 10,000 years.</title>
        <authorList>
            <person name="Zhang Y."/>
            <person name="Shen Q."/>
            <person name="Leng L."/>
            <person name="Zhang D."/>
            <person name="Chen S."/>
            <person name="Shi Y."/>
            <person name="Ning Z."/>
            <person name="Chen S."/>
        </authorList>
    </citation>
    <scope>NUCLEOTIDE SEQUENCE [LARGE SCALE GENOMIC DNA]</scope>
    <source>
        <strain evidence="2">cv. PC099</strain>
    </source>
</reference>
<comment type="caution">
    <text evidence="1">The sequence shown here is derived from an EMBL/GenBank/DDBJ whole genome shotgun (WGS) entry which is preliminary data.</text>
</comment>
<dbReference type="Gene3D" id="3.30.530.20">
    <property type="match status" value="1"/>
</dbReference>
<keyword evidence="2" id="KW-1185">Reference proteome</keyword>
<evidence type="ECO:0000313" key="1">
    <source>
        <dbReference type="EMBL" id="KAH6835557.1"/>
    </source>
</evidence>
<proteinExistence type="predicted"/>
<evidence type="ECO:0000313" key="2">
    <source>
        <dbReference type="Proteomes" id="UP001190926"/>
    </source>
</evidence>
<dbReference type="Proteomes" id="UP001190926">
    <property type="component" value="Unassembled WGS sequence"/>
</dbReference>
<dbReference type="PANTHER" id="PTHR31213">
    <property type="entry name" value="OS08G0374000 PROTEIN-RELATED"/>
    <property type="match status" value="1"/>
</dbReference>
<dbReference type="InterPro" id="IPR023393">
    <property type="entry name" value="START-like_dom_sf"/>
</dbReference>
<dbReference type="GO" id="GO:0005634">
    <property type="term" value="C:nucleus"/>
    <property type="evidence" value="ECO:0007669"/>
    <property type="project" value="TreeGrafter"/>
</dbReference>
<dbReference type="GO" id="GO:0009738">
    <property type="term" value="P:abscisic acid-activated signaling pathway"/>
    <property type="evidence" value="ECO:0007669"/>
    <property type="project" value="TreeGrafter"/>
</dbReference>
<dbReference type="CDD" id="cd07816">
    <property type="entry name" value="Bet_v1-like"/>
    <property type="match status" value="1"/>
</dbReference>
<sequence length="159" mass="17238">MAREETGQLKVAVGIEPLWGALVKDLGSLLVTIIPELVTEAETLQGDGGFGTVYLFKFGPGVPNMSYQKEEVVELDETLHRIGLQVIEGGRLGLGFSFYKNSFKLTAIGDSETLVDLTVNYVTECQETNVPPGESVKSGVAFIQSLETYLLKQGPNLIN</sequence>
<name>A0AAD4PE42_PERFH</name>
<dbReference type="InterPro" id="IPR050279">
    <property type="entry name" value="Plant_def-hormone_signal"/>
</dbReference>
<dbReference type="GO" id="GO:0038023">
    <property type="term" value="F:signaling receptor activity"/>
    <property type="evidence" value="ECO:0007669"/>
    <property type="project" value="TreeGrafter"/>
</dbReference>
<dbReference type="GO" id="GO:0010427">
    <property type="term" value="F:abscisic acid binding"/>
    <property type="evidence" value="ECO:0007669"/>
    <property type="project" value="TreeGrafter"/>
</dbReference>
<protein>
    <recommendedName>
        <fullName evidence="3">Bet v I/Major latex protein domain-containing protein</fullName>
    </recommendedName>
</protein>
<gene>
    <name evidence="1" type="ORF">C2S53_020661</name>
</gene>
<dbReference type="AlphaFoldDB" id="A0AAD4PE42"/>
<organism evidence="1 2">
    <name type="scientific">Perilla frutescens var. hirtella</name>
    <name type="common">Perilla citriodora</name>
    <name type="synonym">Perilla setoyensis</name>
    <dbReference type="NCBI Taxonomy" id="608512"/>
    <lineage>
        <taxon>Eukaryota</taxon>
        <taxon>Viridiplantae</taxon>
        <taxon>Streptophyta</taxon>
        <taxon>Embryophyta</taxon>
        <taxon>Tracheophyta</taxon>
        <taxon>Spermatophyta</taxon>
        <taxon>Magnoliopsida</taxon>
        <taxon>eudicotyledons</taxon>
        <taxon>Gunneridae</taxon>
        <taxon>Pentapetalae</taxon>
        <taxon>asterids</taxon>
        <taxon>lamiids</taxon>
        <taxon>Lamiales</taxon>
        <taxon>Lamiaceae</taxon>
        <taxon>Nepetoideae</taxon>
        <taxon>Elsholtzieae</taxon>
        <taxon>Perilla</taxon>
    </lineage>
</organism>
<evidence type="ECO:0008006" key="3">
    <source>
        <dbReference type="Google" id="ProtNLM"/>
    </source>
</evidence>
<dbReference type="PANTHER" id="PTHR31213:SF64">
    <property type="entry name" value="PHYTOHORMONE-BINDING PROTEIN"/>
    <property type="match status" value="1"/>
</dbReference>
<dbReference type="GO" id="GO:0004864">
    <property type="term" value="F:protein phosphatase inhibitor activity"/>
    <property type="evidence" value="ECO:0007669"/>
    <property type="project" value="TreeGrafter"/>
</dbReference>
<dbReference type="GO" id="GO:0005737">
    <property type="term" value="C:cytoplasm"/>
    <property type="evidence" value="ECO:0007669"/>
    <property type="project" value="TreeGrafter"/>
</dbReference>
<accession>A0AAD4PE42</accession>
<dbReference type="EMBL" id="SDAM02000034">
    <property type="protein sequence ID" value="KAH6835557.1"/>
    <property type="molecule type" value="Genomic_DNA"/>
</dbReference>